<name>A0A368L458_9BURK</name>
<dbReference type="InterPro" id="IPR019734">
    <property type="entry name" value="TPR_rpt"/>
</dbReference>
<dbReference type="InterPro" id="IPR029489">
    <property type="entry name" value="OGT/SEC/SPY_C"/>
</dbReference>
<dbReference type="PANTHER" id="PTHR44835:SF1">
    <property type="entry name" value="PROTEIN O-GLCNAC TRANSFERASE"/>
    <property type="match status" value="1"/>
</dbReference>
<evidence type="ECO:0000259" key="9">
    <source>
        <dbReference type="Pfam" id="PF13844"/>
    </source>
</evidence>
<dbReference type="OrthoDB" id="101857at2"/>
<dbReference type="EMBL" id="QPGB01000002">
    <property type="protein sequence ID" value="RCS58212.1"/>
    <property type="molecule type" value="Genomic_DNA"/>
</dbReference>
<keyword evidence="11" id="KW-1185">Reference proteome</keyword>
<dbReference type="Pfam" id="PF13844">
    <property type="entry name" value="Glyco_transf_41"/>
    <property type="match status" value="1"/>
</dbReference>
<evidence type="ECO:0000256" key="4">
    <source>
        <dbReference type="ARBA" id="ARBA00022676"/>
    </source>
</evidence>
<evidence type="ECO:0000256" key="8">
    <source>
        <dbReference type="PROSITE-ProRule" id="PRU00339"/>
    </source>
</evidence>
<keyword evidence="4" id="KW-0328">Glycosyltransferase</keyword>
<accession>A0A368L458</accession>
<comment type="similarity">
    <text evidence="2">Belongs to the glycosyltransferase 41 family. O-GlcNAc transferase subfamily.</text>
</comment>
<evidence type="ECO:0000313" key="11">
    <source>
        <dbReference type="Proteomes" id="UP000252357"/>
    </source>
</evidence>
<dbReference type="GO" id="GO:0097363">
    <property type="term" value="F:protein O-acetylglucosaminyltransferase activity"/>
    <property type="evidence" value="ECO:0007669"/>
    <property type="project" value="UniProtKB-EC"/>
</dbReference>
<feature type="domain" description="O-GlcNAc transferase C-terminal" evidence="9">
    <location>
        <begin position="477"/>
        <end position="623"/>
    </location>
</feature>
<comment type="pathway">
    <text evidence="1">Protein modification; protein glycosylation.</text>
</comment>
<dbReference type="Gene3D" id="3.40.50.11380">
    <property type="match status" value="1"/>
</dbReference>
<feature type="repeat" description="TPR" evidence="8">
    <location>
        <begin position="392"/>
        <end position="425"/>
    </location>
</feature>
<protein>
    <recommendedName>
        <fullName evidence="3">protein O-GlcNAc transferase</fullName>
        <ecNumber evidence="3">2.4.1.255</ecNumber>
    </recommendedName>
</protein>
<keyword evidence="6" id="KW-0677">Repeat</keyword>
<dbReference type="Gene3D" id="1.25.40.10">
    <property type="entry name" value="Tetratricopeptide repeat domain"/>
    <property type="match status" value="6"/>
</dbReference>
<gene>
    <name evidence="10" type="ORF">DU000_05140</name>
</gene>
<evidence type="ECO:0000256" key="6">
    <source>
        <dbReference type="ARBA" id="ARBA00022737"/>
    </source>
</evidence>
<feature type="repeat" description="TPR" evidence="8">
    <location>
        <begin position="147"/>
        <end position="180"/>
    </location>
</feature>
<dbReference type="Pfam" id="PF13432">
    <property type="entry name" value="TPR_16"/>
    <property type="match status" value="2"/>
</dbReference>
<dbReference type="SUPFAM" id="SSF103642">
    <property type="entry name" value="Sec-C motif"/>
    <property type="match status" value="1"/>
</dbReference>
<sequence length="844" mass="94168">MQSPGRNDPCPCRSGKKYKHCCLLKIAQPGPLRVESAANQLISLLQQAIQLHQQGDYPAAEAAYKAVLERDSQQPDALHLLGLLAHQHGHHAVAISLINQALAQQNLPPTSQAAMHCNRGLAQQANGDWGAAKRDFMRAIELRPDFPEAHNNLGLLFYQETDYAAACQAFEQGLAIQAQASQLHNNLGLARQAQHDWAGARQAYLAALRYSPHYPQAWSNLGSLYYLQGEYGEAEKALEQARQLSQTQALSHLELAQLWNRIGLNQAAQGQPAMAQQAYQQALSVNPNCVDAHINIGLLQYDAGQDSLAESAYRQALQRQPDSALALNNLGNTLARQGRFDEAVTCYQQALQQQPHYAEAYANLGLALRGLGKVDAAIQAYQQAISLKPDYAEAYSNLGNALRDQGQFDAAITAYQQAVNAKPDFPLAHSNLLFFLNYHPTWSAEKIFAAYQDWEQKHAHRFYSSWPDWQSRRAEFLSQPSRRLRVGYVSPDFRRHAAHHFLEPLIEQHDQTAFDLFLYADVAQEDAVSERFKQTGSHWRNTCHLSDAALASQIQADQIDILVDLAGHTAGNRLLVFARKPAPVQVSSWVGYGYTTGLTAIDYFMLSEQAARSEDQAVFAEKLWPLAFSTAFRPSDNMGDVTPLPALEHGYLRFGVLSRAIRINAPLITVWAKLLTAIPNAKLVVDSVDFKDPAQQDWLIQQFKAHHIDATRLEIGFHSPPWPILQSIDITLDCFPHNSGTTLQESLYMGVPFITYANRPGVGRIGAGVLADNGLQEWIAYSAEEYIAIAQYWAVHLPELARLRQGLRGRMRSVGVSNERRYSAQIEQAYQTMWQHYLDGGLSR</sequence>
<comment type="caution">
    <text evidence="10">The sequence shown here is derived from an EMBL/GenBank/DDBJ whole genome shotgun (WGS) entry which is preliminary data.</text>
</comment>
<feature type="repeat" description="TPR" evidence="8">
    <location>
        <begin position="324"/>
        <end position="357"/>
    </location>
</feature>
<dbReference type="Pfam" id="PF02810">
    <property type="entry name" value="SEC-C"/>
    <property type="match status" value="1"/>
</dbReference>
<dbReference type="PROSITE" id="PS50293">
    <property type="entry name" value="TPR_REGION"/>
    <property type="match status" value="3"/>
</dbReference>
<dbReference type="InterPro" id="IPR004027">
    <property type="entry name" value="SEC_C_motif"/>
</dbReference>
<keyword evidence="5" id="KW-0808">Transferase</keyword>
<dbReference type="EC" id="2.4.1.255" evidence="3"/>
<organism evidence="10 11">
    <name type="scientific">Parvibium lacunae</name>
    <dbReference type="NCBI Taxonomy" id="1888893"/>
    <lineage>
        <taxon>Bacteria</taxon>
        <taxon>Pseudomonadati</taxon>
        <taxon>Pseudomonadota</taxon>
        <taxon>Betaproteobacteria</taxon>
        <taxon>Burkholderiales</taxon>
        <taxon>Alcaligenaceae</taxon>
        <taxon>Parvibium</taxon>
    </lineage>
</organism>
<dbReference type="SMART" id="SM00028">
    <property type="entry name" value="TPR"/>
    <property type="match status" value="11"/>
</dbReference>
<dbReference type="AlphaFoldDB" id="A0A368L458"/>
<dbReference type="InterPro" id="IPR011990">
    <property type="entry name" value="TPR-like_helical_dom_sf"/>
</dbReference>
<dbReference type="SUPFAM" id="SSF48452">
    <property type="entry name" value="TPR-like"/>
    <property type="match status" value="3"/>
</dbReference>
<feature type="repeat" description="TPR" evidence="8">
    <location>
        <begin position="358"/>
        <end position="391"/>
    </location>
</feature>
<dbReference type="PANTHER" id="PTHR44835">
    <property type="entry name" value="UDP-N-ACETYLGLUCOSAMINE--PEPTIDE N-ACETYLGLUCOSAMINYLTRANSFERASE SPINDLY-RELATED"/>
    <property type="match status" value="1"/>
</dbReference>
<feature type="repeat" description="TPR" evidence="8">
    <location>
        <begin position="290"/>
        <end position="323"/>
    </location>
</feature>
<evidence type="ECO:0000256" key="5">
    <source>
        <dbReference type="ARBA" id="ARBA00022679"/>
    </source>
</evidence>
<evidence type="ECO:0000256" key="1">
    <source>
        <dbReference type="ARBA" id="ARBA00004922"/>
    </source>
</evidence>
<evidence type="ECO:0000256" key="2">
    <source>
        <dbReference type="ARBA" id="ARBA00005386"/>
    </source>
</evidence>
<dbReference type="Gene3D" id="3.40.50.2000">
    <property type="entry name" value="Glycogen Phosphorylase B"/>
    <property type="match status" value="1"/>
</dbReference>
<reference evidence="10 11" key="1">
    <citation type="journal article" date="2018" name="Int. J. Syst. Evol. Microbiol.">
        <title>Parvibium lacunae gen. nov., sp. nov., a new member of the family Alcaligenaceae isolated from a freshwater pond.</title>
        <authorList>
            <person name="Chen W.M."/>
            <person name="Xie P.B."/>
            <person name="Hsu M.Y."/>
            <person name="Sheu S.Y."/>
        </authorList>
    </citation>
    <scope>NUCLEOTIDE SEQUENCE [LARGE SCALE GENOMIC DNA]</scope>
    <source>
        <strain evidence="10 11">KMB9</strain>
    </source>
</reference>
<dbReference type="PROSITE" id="PS50005">
    <property type="entry name" value="TPR"/>
    <property type="match status" value="8"/>
</dbReference>
<dbReference type="InterPro" id="IPR051939">
    <property type="entry name" value="Glycosyltr_41/O-GlcNAc_trsf"/>
</dbReference>
<dbReference type="Pfam" id="PF13414">
    <property type="entry name" value="TPR_11"/>
    <property type="match status" value="1"/>
</dbReference>
<proteinExistence type="inferred from homology"/>
<dbReference type="Gene3D" id="3.10.450.50">
    <property type="match status" value="1"/>
</dbReference>
<dbReference type="Proteomes" id="UP000252357">
    <property type="component" value="Unassembled WGS sequence"/>
</dbReference>
<evidence type="ECO:0000256" key="3">
    <source>
        <dbReference type="ARBA" id="ARBA00011970"/>
    </source>
</evidence>
<dbReference type="RefSeq" id="WP_114402296.1">
    <property type="nucleotide sequence ID" value="NZ_QPGB01000002.1"/>
</dbReference>
<feature type="repeat" description="TPR" evidence="8">
    <location>
        <begin position="256"/>
        <end position="289"/>
    </location>
</feature>
<feature type="repeat" description="TPR" evidence="8">
    <location>
        <begin position="215"/>
        <end position="248"/>
    </location>
</feature>
<evidence type="ECO:0000256" key="7">
    <source>
        <dbReference type="ARBA" id="ARBA00022803"/>
    </source>
</evidence>
<keyword evidence="7 8" id="KW-0802">TPR repeat</keyword>
<dbReference type="Pfam" id="PF13424">
    <property type="entry name" value="TPR_12"/>
    <property type="match status" value="2"/>
</dbReference>
<feature type="repeat" description="TPR" evidence="8">
    <location>
        <begin position="113"/>
        <end position="146"/>
    </location>
</feature>
<evidence type="ECO:0000313" key="10">
    <source>
        <dbReference type="EMBL" id="RCS58212.1"/>
    </source>
</evidence>